<name>A0A099F658_9RHOB</name>
<dbReference type="AlphaFoldDB" id="A0A099F658"/>
<dbReference type="Gene3D" id="3.40.50.150">
    <property type="entry name" value="Vaccinia Virus protein VP39"/>
    <property type="match status" value="1"/>
</dbReference>
<evidence type="ECO:0000256" key="6">
    <source>
        <dbReference type="HAMAP-Rule" id="MF_00074"/>
    </source>
</evidence>
<dbReference type="EMBL" id="JRKN01000005">
    <property type="protein sequence ID" value="KGJ05726.1"/>
    <property type="molecule type" value="Genomic_DNA"/>
</dbReference>
<dbReference type="PANTHER" id="PTHR31760">
    <property type="entry name" value="S-ADENOSYL-L-METHIONINE-DEPENDENT METHYLTRANSFERASES SUPERFAMILY PROTEIN"/>
    <property type="match status" value="1"/>
</dbReference>
<evidence type="ECO:0000313" key="7">
    <source>
        <dbReference type="EMBL" id="KGJ05726.1"/>
    </source>
</evidence>
<dbReference type="GO" id="GO:0070043">
    <property type="term" value="F:rRNA (guanine-N7-)-methyltransferase activity"/>
    <property type="evidence" value="ECO:0007669"/>
    <property type="project" value="UniProtKB-UniRule"/>
</dbReference>
<dbReference type="InterPro" id="IPR003682">
    <property type="entry name" value="rRNA_ssu_MeTfrase_G"/>
</dbReference>
<keyword evidence="9" id="KW-1185">Reference proteome</keyword>
<organism evidence="7 9">
    <name type="scientific">Paracoccus halophilus</name>
    <dbReference type="NCBI Taxonomy" id="376733"/>
    <lineage>
        <taxon>Bacteria</taxon>
        <taxon>Pseudomonadati</taxon>
        <taxon>Pseudomonadota</taxon>
        <taxon>Alphaproteobacteria</taxon>
        <taxon>Rhodobacterales</taxon>
        <taxon>Paracoccaceae</taxon>
        <taxon>Paracoccus</taxon>
    </lineage>
</organism>
<feature type="binding site" evidence="6">
    <location>
        <position position="62"/>
    </location>
    <ligand>
        <name>S-adenosyl-L-methionine</name>
        <dbReference type="ChEBI" id="CHEBI:59789"/>
    </ligand>
</feature>
<dbReference type="Proteomes" id="UP000182312">
    <property type="component" value="Unassembled WGS sequence"/>
</dbReference>
<evidence type="ECO:0000256" key="3">
    <source>
        <dbReference type="ARBA" id="ARBA00022603"/>
    </source>
</evidence>
<keyword evidence="1 6" id="KW-0963">Cytoplasm</keyword>
<dbReference type="PIRSF" id="PIRSF003078">
    <property type="entry name" value="GidB"/>
    <property type="match status" value="1"/>
</dbReference>
<evidence type="ECO:0000256" key="5">
    <source>
        <dbReference type="ARBA" id="ARBA00022691"/>
    </source>
</evidence>
<dbReference type="Pfam" id="PF02527">
    <property type="entry name" value="GidB"/>
    <property type="match status" value="1"/>
</dbReference>
<dbReference type="EC" id="2.1.1.170" evidence="6"/>
<evidence type="ECO:0000256" key="4">
    <source>
        <dbReference type="ARBA" id="ARBA00022679"/>
    </source>
</evidence>
<feature type="binding site" evidence="6">
    <location>
        <begin position="113"/>
        <end position="114"/>
    </location>
    <ligand>
        <name>S-adenosyl-L-methionine</name>
        <dbReference type="ChEBI" id="CHEBI:59789"/>
    </ligand>
</feature>
<keyword evidence="3 6" id="KW-0489">Methyltransferase</keyword>
<dbReference type="PANTHER" id="PTHR31760:SF0">
    <property type="entry name" value="S-ADENOSYL-L-METHIONINE-DEPENDENT METHYLTRANSFERASES SUPERFAMILY PROTEIN"/>
    <property type="match status" value="1"/>
</dbReference>
<dbReference type="eggNOG" id="COG0357">
    <property type="taxonomic scope" value="Bacteria"/>
</dbReference>
<gene>
    <name evidence="6" type="primary">rsmG</name>
    <name evidence="7" type="ORF">IT41_05835</name>
    <name evidence="8" type="ORF">SAMN04487972_105197</name>
</gene>
<dbReference type="HAMAP" id="MF_00074">
    <property type="entry name" value="16SrRNA_methyltr_G"/>
    <property type="match status" value="1"/>
</dbReference>
<dbReference type="EMBL" id="FOJO01000005">
    <property type="protein sequence ID" value="SFA48104.1"/>
    <property type="molecule type" value="Genomic_DNA"/>
</dbReference>
<reference evidence="7 9" key="1">
    <citation type="submission" date="2014-09" db="EMBL/GenBank/DDBJ databases">
        <authorList>
            <person name="McGinnis J.M."/>
            <person name="Wolfgang W.J."/>
        </authorList>
    </citation>
    <scope>NUCLEOTIDE SEQUENCE [LARGE SCALE GENOMIC DNA]</scope>
    <source>
        <strain evidence="7 9">JCM 14014</strain>
    </source>
</reference>
<reference evidence="7 9" key="2">
    <citation type="submission" date="2014-10" db="EMBL/GenBank/DDBJ databases">
        <title>Paracoccus sanguinis sp. nov., isolated from clinical specimens of New York State patients.</title>
        <authorList>
            <person name="Mingle L.A."/>
            <person name="Cole J.A."/>
            <person name="Lapierre P."/>
            <person name="Musser K.A."/>
        </authorList>
    </citation>
    <scope>NUCLEOTIDE SEQUENCE [LARGE SCALE GENOMIC DNA]</scope>
    <source>
        <strain evidence="7 9">JCM 14014</strain>
    </source>
</reference>
<accession>A0A099F658</accession>
<sequence>MTDVSRETKALAAYAALLRKWNPAINLVSPKTLDQIETRHVADSRALVAVAADAFGSWLDIGSGGGLPGLVVAIMRPDLTVTLVESDHRKSSFLRTAIRELGLENASVITGRVEHLDALFAANISARALAPLPLLMAYVARHLTASGRAWLMKGRNWRTEVSEARREWNFDLITHPSPTEPDAAILEITGIRHV</sequence>
<comment type="function">
    <text evidence="6">Specifically methylates the N7 position of guanine in position 527 of 16S rRNA.</text>
</comment>
<dbReference type="OrthoDB" id="9808773at2"/>
<keyword evidence="4 6" id="KW-0808">Transferase</keyword>
<protein>
    <recommendedName>
        <fullName evidence="6">Ribosomal RNA small subunit methyltransferase G</fullName>
        <ecNumber evidence="6">2.1.1.170</ecNumber>
    </recommendedName>
    <alternativeName>
        <fullName evidence="6">16S rRNA 7-methylguanosine methyltransferase</fullName>
        <shortName evidence="6">16S rRNA m7G methyltransferase</shortName>
    </alternativeName>
</protein>
<evidence type="ECO:0000256" key="1">
    <source>
        <dbReference type="ARBA" id="ARBA00022490"/>
    </source>
</evidence>
<proteinExistence type="inferred from homology"/>
<comment type="caution">
    <text evidence="6">Lacks conserved residue(s) required for the propagation of feature annotation.</text>
</comment>
<reference evidence="8 10" key="3">
    <citation type="submission" date="2016-10" db="EMBL/GenBank/DDBJ databases">
        <authorList>
            <person name="de Groot N.N."/>
        </authorList>
    </citation>
    <scope>NUCLEOTIDE SEQUENCE [LARGE SCALE GENOMIC DNA]</scope>
    <source>
        <strain evidence="8 10">CGMCC 1.6117</strain>
    </source>
</reference>
<dbReference type="STRING" id="376733.SAMN04487972_105197"/>
<evidence type="ECO:0000313" key="9">
    <source>
        <dbReference type="Proteomes" id="UP000029846"/>
    </source>
</evidence>
<feature type="binding site" evidence="6">
    <location>
        <position position="67"/>
    </location>
    <ligand>
        <name>S-adenosyl-L-methionine</name>
        <dbReference type="ChEBI" id="CHEBI:59789"/>
    </ligand>
</feature>
<keyword evidence="5 6" id="KW-0949">S-adenosyl-L-methionine</keyword>
<keyword evidence="2 6" id="KW-0698">rRNA processing</keyword>
<comment type="similarity">
    <text evidence="6">Belongs to the methyltransferase superfamily. RNA methyltransferase RsmG family.</text>
</comment>
<dbReference type="SUPFAM" id="SSF53335">
    <property type="entry name" value="S-adenosyl-L-methionine-dependent methyltransferases"/>
    <property type="match status" value="1"/>
</dbReference>
<dbReference type="Proteomes" id="UP000029846">
    <property type="component" value="Unassembled WGS sequence"/>
</dbReference>
<dbReference type="GO" id="GO:0005829">
    <property type="term" value="C:cytosol"/>
    <property type="evidence" value="ECO:0007669"/>
    <property type="project" value="TreeGrafter"/>
</dbReference>
<feature type="binding site" evidence="6">
    <location>
        <position position="127"/>
    </location>
    <ligand>
        <name>S-adenosyl-L-methionine</name>
        <dbReference type="ChEBI" id="CHEBI:59789"/>
    </ligand>
</feature>
<evidence type="ECO:0000313" key="10">
    <source>
        <dbReference type="Proteomes" id="UP000182312"/>
    </source>
</evidence>
<evidence type="ECO:0000256" key="2">
    <source>
        <dbReference type="ARBA" id="ARBA00022552"/>
    </source>
</evidence>
<dbReference type="InterPro" id="IPR029063">
    <property type="entry name" value="SAM-dependent_MTases_sf"/>
</dbReference>
<evidence type="ECO:0000313" key="8">
    <source>
        <dbReference type="EMBL" id="SFA48104.1"/>
    </source>
</evidence>
<comment type="catalytic activity">
    <reaction evidence="6">
        <text>guanosine(527) in 16S rRNA + S-adenosyl-L-methionine = N(7)-methylguanosine(527) in 16S rRNA + S-adenosyl-L-homocysteine</text>
        <dbReference type="Rhea" id="RHEA:42732"/>
        <dbReference type="Rhea" id="RHEA-COMP:10209"/>
        <dbReference type="Rhea" id="RHEA-COMP:10210"/>
        <dbReference type="ChEBI" id="CHEBI:57856"/>
        <dbReference type="ChEBI" id="CHEBI:59789"/>
        <dbReference type="ChEBI" id="CHEBI:74269"/>
        <dbReference type="ChEBI" id="CHEBI:74480"/>
        <dbReference type="EC" id="2.1.1.170"/>
    </reaction>
</comment>
<dbReference type="NCBIfam" id="TIGR00138">
    <property type="entry name" value="rsmG_gidB"/>
    <property type="match status" value="1"/>
</dbReference>
<comment type="subcellular location">
    <subcellularLocation>
        <location evidence="6">Cytoplasm</location>
    </subcellularLocation>
</comment>
<dbReference type="RefSeq" id="WP_036739315.1">
    <property type="nucleotide sequence ID" value="NZ_FOJO01000005.1"/>
</dbReference>